<keyword evidence="3" id="KW-1185">Reference proteome</keyword>
<dbReference type="OrthoDB" id="272271at2759"/>
<sequence length="85" mass="9864">MFNNWALLHRRDGYEDGQHTSRHLVRLWLRNTQLGWSVAASMLKPWLAAYGQDLMETPRLYPLHPMATYTVPKYTTGSAAFIVED</sequence>
<dbReference type="GO" id="GO:0016491">
    <property type="term" value="F:oxidoreductase activity"/>
    <property type="evidence" value="ECO:0007669"/>
    <property type="project" value="UniProtKB-KW"/>
</dbReference>
<evidence type="ECO:0000313" key="3">
    <source>
        <dbReference type="Proteomes" id="UP000224854"/>
    </source>
</evidence>
<dbReference type="InterPro" id="IPR042098">
    <property type="entry name" value="TauD-like_sf"/>
</dbReference>
<keyword evidence="1" id="KW-0560">Oxidoreductase</keyword>
<reference evidence="2 3" key="1">
    <citation type="submission" date="2017-06" db="EMBL/GenBank/DDBJ databases">
        <title>Ant-infecting Ophiocordyceps genomes reveal a high diversity of potential behavioral manipulation genes and a possible major role for enterotoxins.</title>
        <authorList>
            <person name="De Bekker C."/>
            <person name="Evans H.C."/>
            <person name="Brachmann A."/>
            <person name="Hughes D.P."/>
        </authorList>
    </citation>
    <scope>NUCLEOTIDE SEQUENCE [LARGE SCALE GENOMIC DNA]</scope>
    <source>
        <strain evidence="2 3">1348a</strain>
    </source>
</reference>
<evidence type="ECO:0008006" key="4">
    <source>
        <dbReference type="Google" id="ProtNLM"/>
    </source>
</evidence>
<name>A0A2C5XGY8_9HYPO</name>
<evidence type="ECO:0000313" key="2">
    <source>
        <dbReference type="EMBL" id="PHH62268.1"/>
    </source>
</evidence>
<dbReference type="SUPFAM" id="SSF51197">
    <property type="entry name" value="Clavaminate synthase-like"/>
    <property type="match status" value="1"/>
</dbReference>
<dbReference type="Proteomes" id="UP000224854">
    <property type="component" value="Unassembled WGS sequence"/>
</dbReference>
<dbReference type="Gene3D" id="3.60.130.10">
    <property type="entry name" value="Clavaminate synthase-like"/>
    <property type="match status" value="1"/>
</dbReference>
<dbReference type="AlphaFoldDB" id="A0A2C5XGY8"/>
<comment type="caution">
    <text evidence="2">The sequence shown here is derived from an EMBL/GenBank/DDBJ whole genome shotgun (WGS) entry which is preliminary data.</text>
</comment>
<evidence type="ECO:0000256" key="1">
    <source>
        <dbReference type="ARBA" id="ARBA00023002"/>
    </source>
</evidence>
<dbReference type="EMBL" id="NJEU01001673">
    <property type="protein sequence ID" value="PHH62268.1"/>
    <property type="molecule type" value="Genomic_DNA"/>
</dbReference>
<proteinExistence type="predicted"/>
<accession>A0A2C5XGY8</accession>
<gene>
    <name evidence="2" type="ORF">CDD82_2022</name>
</gene>
<organism evidence="2 3">
    <name type="scientific">Ophiocordyceps australis</name>
    <dbReference type="NCBI Taxonomy" id="1399860"/>
    <lineage>
        <taxon>Eukaryota</taxon>
        <taxon>Fungi</taxon>
        <taxon>Dikarya</taxon>
        <taxon>Ascomycota</taxon>
        <taxon>Pezizomycotina</taxon>
        <taxon>Sordariomycetes</taxon>
        <taxon>Hypocreomycetidae</taxon>
        <taxon>Hypocreales</taxon>
        <taxon>Ophiocordycipitaceae</taxon>
        <taxon>Ophiocordyceps</taxon>
    </lineage>
</organism>
<protein>
    <recommendedName>
        <fullName evidence="4">TauD/TfdA-like domain-containing protein</fullName>
    </recommendedName>
</protein>